<dbReference type="Pfam" id="PF06968">
    <property type="entry name" value="BATS"/>
    <property type="match status" value="1"/>
</dbReference>
<evidence type="ECO:0000313" key="10">
    <source>
        <dbReference type="Proteomes" id="UP000816034"/>
    </source>
</evidence>
<dbReference type="GO" id="GO:0003824">
    <property type="term" value="F:catalytic activity"/>
    <property type="evidence" value="ECO:0007669"/>
    <property type="project" value="InterPro"/>
</dbReference>
<dbReference type="AlphaFoldDB" id="A0AA88KKD1"/>
<name>A0AA88KKD1_NAELO</name>
<keyword evidence="4" id="KW-0479">Metal-binding</keyword>
<dbReference type="GO" id="GO:0044272">
    <property type="term" value="P:sulfur compound biosynthetic process"/>
    <property type="evidence" value="ECO:0007669"/>
    <property type="project" value="UniProtKB-ARBA"/>
</dbReference>
<dbReference type="InterPro" id="IPR010722">
    <property type="entry name" value="BATS_dom"/>
</dbReference>
<evidence type="ECO:0000256" key="5">
    <source>
        <dbReference type="ARBA" id="ARBA00023004"/>
    </source>
</evidence>
<reference evidence="9 10" key="1">
    <citation type="journal article" date="2018" name="BMC Genomics">
        <title>The genome of Naegleria lovaniensis, the basis for a comparative approach to unravel pathogenicity factors of the human pathogenic amoeba N. fowleri.</title>
        <authorList>
            <person name="Liechti N."/>
            <person name="Schurch N."/>
            <person name="Bruggmann R."/>
            <person name="Wittwer M."/>
        </authorList>
    </citation>
    <scope>NUCLEOTIDE SEQUENCE [LARGE SCALE GENOMIC DNA]</scope>
    <source>
        <strain evidence="9 10">ATCC 30569</strain>
    </source>
</reference>
<dbReference type="GO" id="GO:0051539">
    <property type="term" value="F:4 iron, 4 sulfur cluster binding"/>
    <property type="evidence" value="ECO:0007669"/>
    <property type="project" value="UniProtKB-KW"/>
</dbReference>
<dbReference type="GO" id="GO:0042364">
    <property type="term" value="P:water-soluble vitamin biosynthetic process"/>
    <property type="evidence" value="ECO:0007669"/>
    <property type="project" value="UniProtKB-ARBA"/>
</dbReference>
<comment type="caution">
    <text evidence="9">The sequence shown here is derived from an EMBL/GenBank/DDBJ whole genome shotgun (WGS) entry which is preliminary data.</text>
</comment>
<keyword evidence="2" id="KW-0004">4Fe-4S</keyword>
<dbReference type="InterPro" id="IPR024007">
    <property type="entry name" value="FeFe-hyd_mat_HydG"/>
</dbReference>
<dbReference type="PANTHER" id="PTHR43583">
    <property type="entry name" value="2-IMINOACETATE SYNTHASE"/>
    <property type="match status" value="1"/>
</dbReference>
<dbReference type="EMBL" id="PYSW02000037">
    <property type="protein sequence ID" value="KAG2377684.1"/>
    <property type="molecule type" value="Genomic_DNA"/>
</dbReference>
<evidence type="ECO:0000256" key="1">
    <source>
        <dbReference type="ARBA" id="ARBA00001966"/>
    </source>
</evidence>
<protein>
    <recommendedName>
        <fullName evidence="8">Biotin and thiamin synthesis-associated domain-containing protein</fullName>
    </recommendedName>
</protein>
<keyword evidence="6" id="KW-0411">Iron-sulfur</keyword>
<dbReference type="SFLD" id="SFLDS00029">
    <property type="entry name" value="Radical_SAM"/>
    <property type="match status" value="1"/>
</dbReference>
<dbReference type="InterPro" id="IPR058240">
    <property type="entry name" value="rSAM_sf"/>
</dbReference>
<keyword evidence="5" id="KW-0408">Iron</keyword>
<keyword evidence="7" id="KW-0496">Mitochondrion</keyword>
<dbReference type="InterPro" id="IPR034428">
    <property type="entry name" value="ThiH/NoCL/HydG-like"/>
</dbReference>
<keyword evidence="10" id="KW-1185">Reference proteome</keyword>
<dbReference type="NCBIfam" id="TIGR03955">
    <property type="entry name" value="rSAM_HydG"/>
    <property type="match status" value="1"/>
</dbReference>
<feature type="domain" description="Biotin and thiamin synthesis-associated" evidence="8">
    <location>
        <begin position="356"/>
        <end position="467"/>
    </location>
</feature>
<evidence type="ECO:0000256" key="6">
    <source>
        <dbReference type="ARBA" id="ARBA00023014"/>
    </source>
</evidence>
<proteinExistence type="predicted"/>
<dbReference type="SFLD" id="SFLDG01081">
    <property type="entry name" value="cleavage_of_the_Ca-Cb_bond_in"/>
    <property type="match status" value="1"/>
</dbReference>
<dbReference type="RefSeq" id="XP_044544946.1">
    <property type="nucleotide sequence ID" value="XM_044699362.1"/>
</dbReference>
<dbReference type="SFLD" id="SFLDG01060">
    <property type="entry name" value="BATS_domain_containing"/>
    <property type="match status" value="1"/>
</dbReference>
<dbReference type="InterPro" id="IPR007197">
    <property type="entry name" value="rSAM"/>
</dbReference>
<dbReference type="SUPFAM" id="SSF102114">
    <property type="entry name" value="Radical SAM enzymes"/>
    <property type="match status" value="1"/>
</dbReference>
<evidence type="ECO:0000256" key="4">
    <source>
        <dbReference type="ARBA" id="ARBA00022723"/>
    </source>
</evidence>
<evidence type="ECO:0000256" key="2">
    <source>
        <dbReference type="ARBA" id="ARBA00022485"/>
    </source>
</evidence>
<evidence type="ECO:0000256" key="7">
    <source>
        <dbReference type="ARBA" id="ARBA00023128"/>
    </source>
</evidence>
<dbReference type="InterPro" id="IPR013785">
    <property type="entry name" value="Aldolase_TIM"/>
</dbReference>
<keyword evidence="3" id="KW-0949">S-adenosyl-L-methionine</keyword>
<gene>
    <name evidence="9" type="ORF">C9374_009200</name>
</gene>
<dbReference type="Pfam" id="PF04055">
    <property type="entry name" value="Radical_SAM"/>
    <property type="match status" value="1"/>
</dbReference>
<accession>A0AA88KKD1</accession>
<evidence type="ECO:0000256" key="3">
    <source>
        <dbReference type="ARBA" id="ARBA00022691"/>
    </source>
</evidence>
<evidence type="ECO:0000313" key="9">
    <source>
        <dbReference type="EMBL" id="KAG2377684.1"/>
    </source>
</evidence>
<dbReference type="SMART" id="SM00876">
    <property type="entry name" value="BATS"/>
    <property type="match status" value="1"/>
</dbReference>
<dbReference type="GO" id="GO:0046872">
    <property type="term" value="F:metal ion binding"/>
    <property type="evidence" value="ECO:0007669"/>
    <property type="project" value="UniProtKB-KW"/>
</dbReference>
<dbReference type="PANTHER" id="PTHR43583:SF2">
    <property type="entry name" value="THIAZOLE BIOSYNTHESIS PROTEIN"/>
    <property type="match status" value="1"/>
</dbReference>
<dbReference type="SFLD" id="SFLDF00319">
    <property type="entry name" value="Fe_hydrogenase_maturase_(HydG"/>
    <property type="match status" value="1"/>
</dbReference>
<evidence type="ECO:0000259" key="8">
    <source>
        <dbReference type="SMART" id="SM00876"/>
    </source>
</evidence>
<dbReference type="GeneID" id="68101654"/>
<comment type="cofactor">
    <cofactor evidence="1">
        <name>[4Fe-4S] cluster</name>
        <dbReference type="ChEBI" id="CHEBI:49883"/>
    </cofactor>
</comment>
<sequence length="556" mass="63290">MCLSKSNIVPSLNPGAILTSRICNFSTYSPMMARWSVEKEPETLKQLPDPTKIIDEALLHQLMEETKEKALDHEHVRGILKRARDQALLKSPLLRNKQKNSANGTSTDTTANTCESIPKDEYVQGLSLEDTATLLNIPETETDILNSLYTTALFIKELIYGNRIVLFAPLYTSNYCVGSCLYCGYRGSNKEMPRSSLTDEQVIREVEALERQGHKRILMLCGESPKYTFEDFIRQLVVAADVKTEPHGDIRRINVEIPQLSVSDFRRLKATNKVGTYILFQETYHRQTHKEMHPFGTKGQYYDRLQTMDKAFVTGLDDVGIGALFGLYDYRFEVLAMLQHANHLSDVWNAGPHTISVPRLRPASGSEVSINVPHLVNDDQFKKLVAVLRCAVPYTGMILSTRETPEIRRELLRIGISQMSAGSNTAVGGYEKKEDERDDYSMGQFSLGDHRPTNEVIRELLETGYMPSFCTACYRMNRTGEKFMKIAKKGDIQNMCHPNSIMTLAEYLHDYADEETQQIGWRRIEEEQKNIPSEAKRKSLKKNLESIAQGVRDIYY</sequence>
<dbReference type="Proteomes" id="UP000816034">
    <property type="component" value="Unassembled WGS sequence"/>
</dbReference>
<organism evidence="9 10">
    <name type="scientific">Naegleria lovaniensis</name>
    <name type="common">Amoeba</name>
    <dbReference type="NCBI Taxonomy" id="51637"/>
    <lineage>
        <taxon>Eukaryota</taxon>
        <taxon>Discoba</taxon>
        <taxon>Heterolobosea</taxon>
        <taxon>Tetramitia</taxon>
        <taxon>Eutetramitia</taxon>
        <taxon>Vahlkampfiidae</taxon>
        <taxon>Naegleria</taxon>
    </lineage>
</organism>
<dbReference type="Gene3D" id="3.20.20.70">
    <property type="entry name" value="Aldolase class I"/>
    <property type="match status" value="1"/>
</dbReference>